<dbReference type="Proteomes" id="UP000601597">
    <property type="component" value="Unassembled WGS sequence"/>
</dbReference>
<proteinExistence type="predicted"/>
<dbReference type="EMBL" id="BMXV01000002">
    <property type="protein sequence ID" value="GGY64999.1"/>
    <property type="molecule type" value="Genomic_DNA"/>
</dbReference>
<protein>
    <submittedName>
        <fullName evidence="2">Uncharacterized protein</fullName>
    </submittedName>
</protein>
<sequence length="60" mass="6747">MNCQSLTGWPETNCPESRRIGIDNNGARNKKNERATIWQARECEHSGVGNLLTGSFERRG</sequence>
<feature type="region of interest" description="Disordered" evidence="1">
    <location>
        <begin position="1"/>
        <end position="27"/>
    </location>
</feature>
<evidence type="ECO:0000313" key="2">
    <source>
        <dbReference type="EMBL" id="GGY64999.1"/>
    </source>
</evidence>
<gene>
    <name evidence="2" type="ORF">GCM10007071_09620</name>
</gene>
<comment type="caution">
    <text evidence="2">The sequence shown here is derived from an EMBL/GenBank/DDBJ whole genome shotgun (WGS) entry which is preliminary data.</text>
</comment>
<keyword evidence="3" id="KW-1185">Reference proteome</keyword>
<name>A0ABQ3AQZ5_9GAMM</name>
<reference evidence="3" key="1">
    <citation type="journal article" date="2019" name="Int. J. Syst. Evol. Microbiol.">
        <title>The Global Catalogue of Microorganisms (GCM) 10K type strain sequencing project: providing services to taxonomists for standard genome sequencing and annotation.</title>
        <authorList>
            <consortium name="The Broad Institute Genomics Platform"/>
            <consortium name="The Broad Institute Genome Sequencing Center for Infectious Disease"/>
            <person name="Wu L."/>
            <person name="Ma J."/>
        </authorList>
    </citation>
    <scope>NUCLEOTIDE SEQUENCE [LARGE SCALE GENOMIC DNA]</scope>
    <source>
        <strain evidence="3">KCTC 22280</strain>
    </source>
</reference>
<evidence type="ECO:0000256" key="1">
    <source>
        <dbReference type="SAM" id="MobiDB-lite"/>
    </source>
</evidence>
<accession>A0ABQ3AQZ5</accession>
<organism evidence="2 3">
    <name type="scientific">Marinobacter zhanjiangensis</name>
    <dbReference type="NCBI Taxonomy" id="578215"/>
    <lineage>
        <taxon>Bacteria</taxon>
        <taxon>Pseudomonadati</taxon>
        <taxon>Pseudomonadota</taxon>
        <taxon>Gammaproteobacteria</taxon>
        <taxon>Pseudomonadales</taxon>
        <taxon>Marinobacteraceae</taxon>
        <taxon>Marinobacter</taxon>
    </lineage>
</organism>
<evidence type="ECO:0000313" key="3">
    <source>
        <dbReference type="Proteomes" id="UP000601597"/>
    </source>
</evidence>